<dbReference type="SUPFAM" id="SSF52540">
    <property type="entry name" value="P-loop containing nucleoside triphosphate hydrolases"/>
    <property type="match status" value="1"/>
</dbReference>
<protein>
    <submittedName>
        <fullName evidence="2">Dynamin family protein</fullName>
    </submittedName>
</protein>
<organism evidence="2">
    <name type="scientific">Mariniphaga anaerophila</name>
    <dbReference type="NCBI Taxonomy" id="1484053"/>
    <lineage>
        <taxon>Bacteria</taxon>
        <taxon>Pseudomonadati</taxon>
        <taxon>Bacteroidota</taxon>
        <taxon>Bacteroidia</taxon>
        <taxon>Marinilabiliales</taxon>
        <taxon>Prolixibacteraceae</taxon>
        <taxon>Mariniphaga</taxon>
    </lineage>
</organism>
<feature type="non-terminal residue" evidence="2">
    <location>
        <position position="87"/>
    </location>
</feature>
<dbReference type="AlphaFoldDB" id="A0A831LYH0"/>
<sequence length="87" mass="9871">MVQYVSEEENPENTKQVQYLKVFTDSPILENITLVDTPVLGSLFDHNSDKTLEFLPKIDAALFVLSADIPISKTDEEFLLQMKKSIP</sequence>
<dbReference type="Gene3D" id="3.40.50.300">
    <property type="entry name" value="P-loop containing nucleotide triphosphate hydrolases"/>
    <property type="match status" value="1"/>
</dbReference>
<dbReference type="Proteomes" id="UP000886047">
    <property type="component" value="Unassembled WGS sequence"/>
</dbReference>
<reference evidence="2" key="1">
    <citation type="journal article" date="2020" name="mSystems">
        <title>Genome- and Community-Level Interaction Insights into Carbon Utilization and Element Cycling Functions of Hydrothermarchaeota in Hydrothermal Sediment.</title>
        <authorList>
            <person name="Zhou Z."/>
            <person name="Liu Y."/>
            <person name="Xu W."/>
            <person name="Pan J."/>
            <person name="Luo Z.H."/>
            <person name="Li M."/>
        </authorList>
    </citation>
    <scope>NUCLEOTIDE SEQUENCE [LARGE SCALE GENOMIC DNA]</scope>
    <source>
        <strain evidence="2">SpSt-1217</strain>
    </source>
</reference>
<dbReference type="Pfam" id="PF00350">
    <property type="entry name" value="Dynamin_N"/>
    <property type="match status" value="1"/>
</dbReference>
<evidence type="ECO:0000259" key="1">
    <source>
        <dbReference type="Pfam" id="PF00350"/>
    </source>
</evidence>
<dbReference type="InterPro" id="IPR027417">
    <property type="entry name" value="P-loop_NTPase"/>
</dbReference>
<feature type="domain" description="Dynamin N-terminal" evidence="1">
    <location>
        <begin position="12"/>
        <end position="84"/>
    </location>
</feature>
<evidence type="ECO:0000313" key="2">
    <source>
        <dbReference type="EMBL" id="HDR52091.1"/>
    </source>
</evidence>
<gene>
    <name evidence="2" type="ORF">ENN90_10820</name>
</gene>
<dbReference type="InterPro" id="IPR045063">
    <property type="entry name" value="Dynamin_N"/>
</dbReference>
<name>A0A831LYH0_9BACT</name>
<dbReference type="EMBL" id="DSDK01000593">
    <property type="protein sequence ID" value="HDR52091.1"/>
    <property type="molecule type" value="Genomic_DNA"/>
</dbReference>
<accession>A0A831LYH0</accession>
<comment type="caution">
    <text evidence="2">The sequence shown here is derived from an EMBL/GenBank/DDBJ whole genome shotgun (WGS) entry which is preliminary data.</text>
</comment>
<proteinExistence type="predicted"/>